<dbReference type="Proteomes" id="UP001190700">
    <property type="component" value="Unassembled WGS sequence"/>
</dbReference>
<accession>A0AAE0GZW3</accession>
<protein>
    <submittedName>
        <fullName evidence="1">Uncharacterized protein</fullName>
    </submittedName>
</protein>
<dbReference type="AlphaFoldDB" id="A0AAE0GZW3"/>
<evidence type="ECO:0000313" key="2">
    <source>
        <dbReference type="Proteomes" id="UP001190700"/>
    </source>
</evidence>
<name>A0AAE0GZW3_9CHLO</name>
<proteinExistence type="predicted"/>
<gene>
    <name evidence="1" type="ORF">CYMTET_5106</name>
</gene>
<keyword evidence="2" id="KW-1185">Reference proteome</keyword>
<sequence length="91" mass="10299">MAAVQELVRQMSTLTMKLVKKLAEADCVEHLDDVNPSTSPPPQIWEYGNVSILYDMYGSRTFHGLARKPDSALQYYEYKALAPLSQYGPFI</sequence>
<organism evidence="1 2">
    <name type="scientific">Cymbomonas tetramitiformis</name>
    <dbReference type="NCBI Taxonomy" id="36881"/>
    <lineage>
        <taxon>Eukaryota</taxon>
        <taxon>Viridiplantae</taxon>
        <taxon>Chlorophyta</taxon>
        <taxon>Pyramimonadophyceae</taxon>
        <taxon>Pyramimonadales</taxon>
        <taxon>Pyramimonadaceae</taxon>
        <taxon>Cymbomonas</taxon>
    </lineage>
</organism>
<evidence type="ECO:0000313" key="1">
    <source>
        <dbReference type="EMBL" id="KAK3287395.1"/>
    </source>
</evidence>
<reference evidence="1 2" key="1">
    <citation type="journal article" date="2015" name="Genome Biol. Evol.">
        <title>Comparative Genomics of a Bacterivorous Green Alga Reveals Evolutionary Causalities and Consequences of Phago-Mixotrophic Mode of Nutrition.</title>
        <authorList>
            <person name="Burns J.A."/>
            <person name="Paasch A."/>
            <person name="Narechania A."/>
            <person name="Kim E."/>
        </authorList>
    </citation>
    <scope>NUCLEOTIDE SEQUENCE [LARGE SCALE GENOMIC DNA]</scope>
    <source>
        <strain evidence="1 2">PLY_AMNH</strain>
    </source>
</reference>
<comment type="caution">
    <text evidence="1">The sequence shown here is derived from an EMBL/GenBank/DDBJ whole genome shotgun (WGS) entry which is preliminary data.</text>
</comment>
<dbReference type="EMBL" id="LGRX02000875">
    <property type="protein sequence ID" value="KAK3287395.1"/>
    <property type="molecule type" value="Genomic_DNA"/>
</dbReference>